<feature type="region of interest" description="Disordered" evidence="4">
    <location>
        <begin position="1839"/>
        <end position="1902"/>
    </location>
</feature>
<feature type="domain" description="LRRCT" evidence="6">
    <location>
        <begin position="790"/>
        <end position="839"/>
    </location>
</feature>
<dbReference type="PANTHER" id="PTHR24373:SF392">
    <property type="entry name" value="NEPHROCAN"/>
    <property type="match status" value="1"/>
</dbReference>
<feature type="transmembrane region" description="Helical" evidence="5">
    <location>
        <begin position="1909"/>
        <end position="1934"/>
    </location>
</feature>
<dbReference type="InterPro" id="IPR032675">
    <property type="entry name" value="LRR_dom_sf"/>
</dbReference>
<dbReference type="InterPro" id="IPR000483">
    <property type="entry name" value="Cys-rich_flank_reg_C"/>
</dbReference>
<keyword evidence="5" id="KW-0472">Membrane</keyword>
<dbReference type="InterPro" id="IPR003591">
    <property type="entry name" value="Leu-rich_rpt_typical-subtyp"/>
</dbReference>
<dbReference type="SUPFAM" id="SSF52058">
    <property type="entry name" value="L domain-like"/>
    <property type="match status" value="6"/>
</dbReference>
<dbReference type="InterPro" id="IPR001611">
    <property type="entry name" value="Leu-rich_rpt"/>
</dbReference>
<keyword evidence="5" id="KW-1133">Transmembrane helix</keyword>
<dbReference type="OrthoDB" id="8731593at2759"/>
<keyword evidence="2" id="KW-0732">Signal</keyword>
<reference evidence="7" key="2">
    <citation type="submission" date="2017-10" db="EMBL/GenBank/DDBJ databases">
        <title>Ladona fulva Genome sequencing and assembly.</title>
        <authorList>
            <person name="Murali S."/>
            <person name="Richards S."/>
            <person name="Bandaranaike D."/>
            <person name="Bellair M."/>
            <person name="Blankenburg K."/>
            <person name="Chao H."/>
            <person name="Dinh H."/>
            <person name="Doddapaneni H."/>
            <person name="Dugan-Rocha S."/>
            <person name="Elkadiri S."/>
            <person name="Gnanaolivu R."/>
            <person name="Hernandez B."/>
            <person name="Skinner E."/>
            <person name="Javaid M."/>
            <person name="Lee S."/>
            <person name="Li M."/>
            <person name="Ming W."/>
            <person name="Munidasa M."/>
            <person name="Muniz J."/>
            <person name="Nguyen L."/>
            <person name="Hughes D."/>
            <person name="Osuji N."/>
            <person name="Pu L.-L."/>
            <person name="Puazo M."/>
            <person name="Qu C."/>
            <person name="Quiroz J."/>
            <person name="Raj R."/>
            <person name="Weissenberger G."/>
            <person name="Xin Y."/>
            <person name="Zou X."/>
            <person name="Han Y."/>
            <person name="Worley K."/>
            <person name="Muzny D."/>
            <person name="Gibbs R."/>
        </authorList>
    </citation>
    <scope>NUCLEOTIDE SEQUENCE</scope>
    <source>
        <strain evidence="7">Sampled in the wild</strain>
    </source>
</reference>
<keyword evidence="1" id="KW-0433">Leucine-rich repeat</keyword>
<keyword evidence="5" id="KW-0812">Transmembrane</keyword>
<evidence type="ECO:0000256" key="4">
    <source>
        <dbReference type="SAM" id="MobiDB-lite"/>
    </source>
</evidence>
<feature type="region of interest" description="Disordered" evidence="4">
    <location>
        <begin position="818"/>
        <end position="881"/>
    </location>
</feature>
<dbReference type="SMART" id="SM00369">
    <property type="entry name" value="LRR_TYP"/>
    <property type="match status" value="46"/>
</dbReference>
<dbReference type="InterPro" id="IPR050328">
    <property type="entry name" value="Dev_Immune_Receptor"/>
</dbReference>
<dbReference type="Proteomes" id="UP000792457">
    <property type="component" value="Unassembled WGS sequence"/>
</dbReference>
<organism evidence="7 8">
    <name type="scientific">Ladona fulva</name>
    <name type="common">Scarce chaser dragonfly</name>
    <name type="synonym">Libellula fulva</name>
    <dbReference type="NCBI Taxonomy" id="123851"/>
    <lineage>
        <taxon>Eukaryota</taxon>
        <taxon>Metazoa</taxon>
        <taxon>Ecdysozoa</taxon>
        <taxon>Arthropoda</taxon>
        <taxon>Hexapoda</taxon>
        <taxon>Insecta</taxon>
        <taxon>Pterygota</taxon>
        <taxon>Palaeoptera</taxon>
        <taxon>Odonata</taxon>
        <taxon>Epiprocta</taxon>
        <taxon>Anisoptera</taxon>
        <taxon>Libelluloidea</taxon>
        <taxon>Libellulidae</taxon>
        <taxon>Ladona</taxon>
    </lineage>
</organism>
<dbReference type="Pfam" id="PF13855">
    <property type="entry name" value="LRR_8"/>
    <property type="match status" value="11"/>
</dbReference>
<evidence type="ECO:0000256" key="1">
    <source>
        <dbReference type="ARBA" id="ARBA00022614"/>
    </source>
</evidence>
<dbReference type="GO" id="GO:0031012">
    <property type="term" value="C:extracellular matrix"/>
    <property type="evidence" value="ECO:0007669"/>
    <property type="project" value="TreeGrafter"/>
</dbReference>
<dbReference type="SMART" id="SM00365">
    <property type="entry name" value="LRR_SD22"/>
    <property type="match status" value="18"/>
</dbReference>
<keyword evidence="3" id="KW-0677">Repeat</keyword>
<evidence type="ECO:0000259" key="6">
    <source>
        <dbReference type="SMART" id="SM00082"/>
    </source>
</evidence>
<name>A0A8K0KQA7_LADFU</name>
<reference evidence="7" key="1">
    <citation type="submission" date="2013-04" db="EMBL/GenBank/DDBJ databases">
        <authorList>
            <person name="Qu J."/>
            <person name="Murali S.C."/>
            <person name="Bandaranaike D."/>
            <person name="Bellair M."/>
            <person name="Blankenburg K."/>
            <person name="Chao H."/>
            <person name="Dinh H."/>
            <person name="Doddapaneni H."/>
            <person name="Downs B."/>
            <person name="Dugan-Rocha S."/>
            <person name="Elkadiri S."/>
            <person name="Gnanaolivu R.D."/>
            <person name="Hernandez B."/>
            <person name="Javaid M."/>
            <person name="Jayaseelan J.C."/>
            <person name="Lee S."/>
            <person name="Li M."/>
            <person name="Ming W."/>
            <person name="Munidasa M."/>
            <person name="Muniz J."/>
            <person name="Nguyen L."/>
            <person name="Ongeri F."/>
            <person name="Osuji N."/>
            <person name="Pu L.-L."/>
            <person name="Puazo M."/>
            <person name="Qu C."/>
            <person name="Quiroz J."/>
            <person name="Raj R."/>
            <person name="Weissenberger G."/>
            <person name="Xin Y."/>
            <person name="Zou X."/>
            <person name="Han Y."/>
            <person name="Richards S."/>
            <person name="Worley K."/>
            <person name="Muzny D."/>
            <person name="Gibbs R."/>
        </authorList>
    </citation>
    <scope>NUCLEOTIDE SEQUENCE</scope>
    <source>
        <strain evidence="7">Sampled in the wild</strain>
    </source>
</reference>
<protein>
    <recommendedName>
        <fullName evidence="6">LRRCT domain-containing protein</fullName>
    </recommendedName>
</protein>
<dbReference type="SMART" id="SM00364">
    <property type="entry name" value="LRR_BAC"/>
    <property type="match status" value="16"/>
</dbReference>
<feature type="compositionally biased region" description="Polar residues" evidence="4">
    <location>
        <begin position="1865"/>
        <end position="1874"/>
    </location>
</feature>
<evidence type="ECO:0000256" key="2">
    <source>
        <dbReference type="ARBA" id="ARBA00022729"/>
    </source>
</evidence>
<feature type="compositionally biased region" description="Basic and acidic residues" evidence="4">
    <location>
        <begin position="1847"/>
        <end position="1864"/>
    </location>
</feature>
<dbReference type="PROSITE" id="PS51450">
    <property type="entry name" value="LRR"/>
    <property type="match status" value="22"/>
</dbReference>
<feature type="compositionally biased region" description="Basic and acidic residues" evidence="4">
    <location>
        <begin position="826"/>
        <end position="843"/>
    </location>
</feature>
<dbReference type="GO" id="GO:0005615">
    <property type="term" value="C:extracellular space"/>
    <property type="evidence" value="ECO:0007669"/>
    <property type="project" value="TreeGrafter"/>
</dbReference>
<dbReference type="Gene3D" id="3.80.10.10">
    <property type="entry name" value="Ribonuclease Inhibitor"/>
    <property type="match status" value="12"/>
</dbReference>
<feature type="domain" description="LRRCT" evidence="6">
    <location>
        <begin position="1811"/>
        <end position="1860"/>
    </location>
</feature>
<evidence type="ECO:0000313" key="8">
    <source>
        <dbReference type="Proteomes" id="UP000792457"/>
    </source>
</evidence>
<keyword evidence="8" id="KW-1185">Reference proteome</keyword>
<dbReference type="FunFam" id="3.80.10.10:FF:001164">
    <property type="entry name" value="GH01279p"/>
    <property type="match status" value="2"/>
</dbReference>
<proteinExistence type="predicted"/>
<evidence type="ECO:0000313" key="7">
    <source>
        <dbReference type="EMBL" id="KAG8238857.1"/>
    </source>
</evidence>
<dbReference type="SMART" id="SM00368">
    <property type="entry name" value="LRR_RI"/>
    <property type="match status" value="12"/>
</dbReference>
<dbReference type="EMBL" id="KZ309456">
    <property type="protein sequence ID" value="KAG8238857.1"/>
    <property type="molecule type" value="Genomic_DNA"/>
</dbReference>
<sequence>MQRHTSLEVLDLSRNAISSLGSGTFLGLRALRVLDLGVNALRAVEDDAFEGLSALSSLSLRDNNALLVPSSALGRLPLLVHLRLDFNRVAAVSSDLLPDIAPALRSLDLSHNVVRELPPDAFRRFSSLRWLSLSGNRLSALEEASLAGLERALESLSLDYNRLQRLPALRLPRLETLSAAHNRLVSFPDLTFLPHLRHLSLANNPQAGAALSPLALPPALVSLDLSSTGLSSPPVFPPPNALRSLNLNRNSLSQLRDDAFLALSSLRHLDLSHNSIADIRDFAFRGLSSLRNLSLAFNLLSSVQEGLLDHSPLIEALDLSNNRLSLLLPSVLAPLTRLRILRLSSNPLSALPPDLFRGLPLLQRVDLSSNHLSAVGAGAFADLPLLRHLSLASNRISTLDEGAFSRSPQLRFLNLSDNALERLSGRTFEGLSSLEVDLSRNRLSALPDALFDSSRVRSLRSVDLSSNLFFSAPLSSLHSQHSSLEHLSLANNSLEHLPRGDLLLHLKSFDLSSNALSSEVLSHVLSEPKTTRALFLSATGLRQLPPLETPFLRVLDLSRNAISEIPPTTFDRTTSLRKLDLSYNALLQISDSLRRVWRVLPFLRHLDLSGNPIAEIGKEDLEGLEDLSTFRLTRMPFLRTMHADAFHNISRLESLSLHGLPLLGYLEAAGLLRSAPHSLRALDVEPSESVLAEGLSVPLRHRLRRLALWGNRLQGLAPGSLAGLSAPDLEIRLLDTQVTSIPPTLFFPLPKSSKIILDISGAKMTSVPSSLLASFDSRKETLEVRGLQWNPISCDCSARSLRRWLLLRRLSDGAVCASPPSLSGRRLPDKVSEEDLGCERRSTDAVSTSTAKPTSAEPEIIWSLPPAPSPAPNLREEKPERPAANDDALVVGVVGGVVAFIALLAAGICVARVRLSAGGRYRGGPLAAGQRTPAGMECACRPASKPMPPLYVNRTPYLVAMDSDRCVNNILLLFSGAENLEHLDLSDNVMSEIPSIALDSLPYLKILNLSSNSIQSVQNKDLQRHTSLEVLDLSRNAISSLGSGTFLGLRALRVLDLGVNALRAVEDDAFEGLSALSSLSLRDNNALLVPSSALGRLPLLVHLRLDFNRVAAVSSDLLPDIAPALRSLDLSHNVVRELPPDAFRRFSSLRWLSLSGNRLSALEEASLAGLERALESLSLDYNRLQRLPALRLPRLETLSAAHNRLVSFPDLTFLPHLRHLSLANNPQAGAALSPLALPPALVSLDLSSTGLSSPPVFPPPNALRSLNLNRNSLSQLRDDAFLALSSLRHLDLSHNSIADIRDFAFRGLSSLRNLSLAFNLLSSVQEGLLDHSPLIEALDLSNNRLSLLLPSVLAPLTRLRILRLSSNPLSALPPDLFRGLPLLQRVDLSSNHLSAVGAGAFADLPLLRHLSLASNRISTLDEGAFSRSPQLRFLNLSDNALERLSGRTFEGLSSLEVDLSRNRLSALPDALFDSSRVRSLRSVDLSSNLFFSAPLSSLHSQHSSLEHLSLANNSLEHLPRGDLLLHLKSFDLSSNALSSEVLSHVLSEPKTTRALFLSATGLRQLPPLETPFLRVLDLSRNAISEIPPTTFDRTTSLRKLDLSYNALLQISDSLRRVWRVLPFLRHLDLSGNPIAEIGKEDLEGLEDLSTFRLTRMPFLRTMHADAFHNISRLESLSLHGLPLLGYLEAAGLLRSAPHSLRALDVEPSESVLAEGLSVPLRHRLRRLALWGNRLQGLAPGSLAGLSAPDLEIRLLDTQVTSIPPTLFFPLPKSSKIILDISGAKMTSVPSSLLASFDSRKETLEVRGLQWNPISCDCSARSLRRWLLLRRLSDGAVCASPPSLSGRRLPDKVSEEDLGCERRSTDAVSTSTAKPTSAEPEIIWSLPPAPSPAPNLREEKPERPAANDDALVVGVVGGVVAFIALLAAGICVARVRLSAGGRYRGGPLAAGQRTPAGMECACRPASKPMPPLYVNRTPYLVAMDSDRW</sequence>
<accession>A0A8K0KQA7</accession>
<dbReference type="SMART" id="SM00082">
    <property type="entry name" value="LRRCT"/>
    <property type="match status" value="2"/>
</dbReference>
<comment type="caution">
    <text evidence="7">The sequence shown here is derived from an EMBL/GenBank/DDBJ whole genome shotgun (WGS) entry which is preliminary data.</text>
</comment>
<gene>
    <name evidence="7" type="ORF">J437_LFUL018463</name>
</gene>
<dbReference type="PANTHER" id="PTHR24373">
    <property type="entry name" value="SLIT RELATED LEUCINE-RICH REPEAT NEURONAL PROTEIN"/>
    <property type="match status" value="1"/>
</dbReference>
<evidence type="ECO:0000256" key="5">
    <source>
        <dbReference type="SAM" id="Phobius"/>
    </source>
</evidence>
<feature type="compositionally biased region" description="Polar residues" evidence="4">
    <location>
        <begin position="844"/>
        <end position="853"/>
    </location>
</feature>
<evidence type="ECO:0000256" key="3">
    <source>
        <dbReference type="ARBA" id="ARBA00022737"/>
    </source>
</evidence>